<keyword evidence="1" id="KW-0472">Membrane</keyword>
<feature type="transmembrane region" description="Helical" evidence="1">
    <location>
        <begin position="66"/>
        <end position="83"/>
    </location>
</feature>
<dbReference type="AlphaFoldDB" id="A0A3N4VAK4"/>
<evidence type="ECO:0000313" key="3">
    <source>
        <dbReference type="Proteomes" id="UP000269708"/>
    </source>
</evidence>
<dbReference type="Proteomes" id="UP000269708">
    <property type="component" value="Unassembled WGS sequence"/>
</dbReference>
<comment type="caution">
    <text evidence="2">The sequence shown here is derived from an EMBL/GenBank/DDBJ whole genome shotgun (WGS) entry which is preliminary data.</text>
</comment>
<sequence>MSPRLALAYAGYLLWLAAGWGDFRRHRRADLPHTSGLRESALHLVQLALVGGALVAALALRPSLALLALLLAAALAHAAVGYLDTRHAFAARTIDPLEQHLHSVLDMAPWIALGLFAAWQWDAAVAQGWGLALRRPALGAPVWLAALAPALLLCVLPALREFAAARAARRRDAGAAG</sequence>
<feature type="transmembrane region" description="Helical" evidence="1">
    <location>
        <begin position="6"/>
        <end position="23"/>
    </location>
</feature>
<evidence type="ECO:0008006" key="4">
    <source>
        <dbReference type="Google" id="ProtNLM"/>
    </source>
</evidence>
<evidence type="ECO:0000256" key="1">
    <source>
        <dbReference type="SAM" id="Phobius"/>
    </source>
</evidence>
<organism evidence="2 3">
    <name type="scientific">Vulcaniibacterium tengchongense</name>
    <dbReference type="NCBI Taxonomy" id="1273429"/>
    <lineage>
        <taxon>Bacteria</taxon>
        <taxon>Pseudomonadati</taxon>
        <taxon>Pseudomonadota</taxon>
        <taxon>Gammaproteobacteria</taxon>
        <taxon>Lysobacterales</taxon>
        <taxon>Lysobacteraceae</taxon>
        <taxon>Vulcaniibacterium</taxon>
    </lineage>
</organism>
<dbReference type="RefSeq" id="WP_123770197.1">
    <property type="nucleotide sequence ID" value="NZ_RKQN01000002.1"/>
</dbReference>
<reference evidence="2 3" key="1">
    <citation type="submission" date="2018-11" db="EMBL/GenBank/DDBJ databases">
        <title>Genomic Encyclopedia of Type Strains, Phase IV (KMG-IV): sequencing the most valuable type-strain genomes for metagenomic binning, comparative biology and taxonomic classification.</title>
        <authorList>
            <person name="Goeker M."/>
        </authorList>
    </citation>
    <scope>NUCLEOTIDE SEQUENCE [LARGE SCALE GENOMIC DNA]</scope>
    <source>
        <strain evidence="2 3">DSM 25623</strain>
    </source>
</reference>
<feature type="transmembrane region" description="Helical" evidence="1">
    <location>
        <begin position="44"/>
        <end position="60"/>
    </location>
</feature>
<feature type="transmembrane region" description="Helical" evidence="1">
    <location>
        <begin position="141"/>
        <end position="159"/>
    </location>
</feature>
<dbReference type="OrthoDB" id="6028296at2"/>
<gene>
    <name evidence="2" type="ORF">EDC50_1867</name>
</gene>
<name>A0A3N4VAK4_9GAMM</name>
<feature type="transmembrane region" description="Helical" evidence="1">
    <location>
        <begin position="104"/>
        <end position="121"/>
    </location>
</feature>
<keyword evidence="1" id="KW-0812">Transmembrane</keyword>
<keyword evidence="1" id="KW-1133">Transmembrane helix</keyword>
<dbReference type="EMBL" id="RKQN01000002">
    <property type="protein sequence ID" value="RPE80036.1"/>
    <property type="molecule type" value="Genomic_DNA"/>
</dbReference>
<keyword evidence="3" id="KW-1185">Reference proteome</keyword>
<protein>
    <recommendedName>
        <fullName evidence="4">Transmembrane protein</fullName>
    </recommendedName>
</protein>
<evidence type="ECO:0000313" key="2">
    <source>
        <dbReference type="EMBL" id="RPE80036.1"/>
    </source>
</evidence>
<proteinExistence type="predicted"/>
<accession>A0A3N4VAK4</accession>